<proteinExistence type="predicted"/>
<reference evidence="3" key="2">
    <citation type="journal article" date="2008" name="Nucleic Acids Res.">
        <title>The rice annotation project database (RAP-DB): 2008 update.</title>
        <authorList>
            <consortium name="The rice annotation project (RAP)"/>
        </authorList>
    </citation>
    <scope>GENOME REANNOTATION</scope>
    <source>
        <strain evidence="3">cv. Nipponbare</strain>
    </source>
</reference>
<dbReference type="SUPFAM" id="SSF56672">
    <property type="entry name" value="DNA/RNA polymerases"/>
    <property type="match status" value="1"/>
</dbReference>
<dbReference type="InterPro" id="IPR043502">
    <property type="entry name" value="DNA/RNA_pol_sf"/>
</dbReference>
<feature type="domain" description="Reverse transcriptase" evidence="1">
    <location>
        <begin position="248"/>
        <end position="524"/>
    </location>
</feature>
<dbReference type="CDD" id="cd01650">
    <property type="entry name" value="RT_nLTR_like"/>
    <property type="match status" value="1"/>
</dbReference>
<evidence type="ECO:0000313" key="3">
    <source>
        <dbReference type="Proteomes" id="UP000000763"/>
    </source>
</evidence>
<dbReference type="InterPro" id="IPR000477">
    <property type="entry name" value="RT_dom"/>
</dbReference>
<reference evidence="3" key="1">
    <citation type="journal article" date="2005" name="Nature">
        <title>The map-based sequence of the rice genome.</title>
        <authorList>
            <consortium name="International rice genome sequencing project (IRGSP)"/>
            <person name="Matsumoto T."/>
            <person name="Wu J."/>
            <person name="Kanamori H."/>
            <person name="Katayose Y."/>
            <person name="Fujisawa M."/>
            <person name="Namiki N."/>
            <person name="Mizuno H."/>
            <person name="Yamamoto K."/>
            <person name="Antonio B.A."/>
            <person name="Baba T."/>
            <person name="Sakata K."/>
            <person name="Nagamura Y."/>
            <person name="Aoki H."/>
            <person name="Arikawa K."/>
            <person name="Arita K."/>
            <person name="Bito T."/>
            <person name="Chiden Y."/>
            <person name="Fujitsuka N."/>
            <person name="Fukunaka R."/>
            <person name="Hamada M."/>
            <person name="Harada C."/>
            <person name="Hayashi A."/>
            <person name="Hijishita S."/>
            <person name="Honda M."/>
            <person name="Hosokawa S."/>
            <person name="Ichikawa Y."/>
            <person name="Idonuma A."/>
            <person name="Iijima M."/>
            <person name="Ikeda M."/>
            <person name="Ikeno M."/>
            <person name="Ito K."/>
            <person name="Ito S."/>
            <person name="Ito T."/>
            <person name="Ito Y."/>
            <person name="Ito Y."/>
            <person name="Iwabuchi A."/>
            <person name="Kamiya K."/>
            <person name="Karasawa W."/>
            <person name="Kurita K."/>
            <person name="Katagiri S."/>
            <person name="Kikuta A."/>
            <person name="Kobayashi H."/>
            <person name="Kobayashi N."/>
            <person name="Machita K."/>
            <person name="Maehara T."/>
            <person name="Masukawa M."/>
            <person name="Mizubayashi T."/>
            <person name="Mukai Y."/>
            <person name="Nagasaki H."/>
            <person name="Nagata Y."/>
            <person name="Naito S."/>
            <person name="Nakashima M."/>
            <person name="Nakama Y."/>
            <person name="Nakamichi Y."/>
            <person name="Nakamura M."/>
            <person name="Meguro A."/>
            <person name="Negishi M."/>
            <person name="Ohta I."/>
            <person name="Ohta T."/>
            <person name="Okamoto M."/>
            <person name="Ono N."/>
            <person name="Saji S."/>
            <person name="Sakaguchi M."/>
            <person name="Sakai K."/>
            <person name="Shibata M."/>
            <person name="Shimokawa T."/>
            <person name="Song J."/>
            <person name="Takazaki Y."/>
            <person name="Terasawa K."/>
            <person name="Tsugane M."/>
            <person name="Tsuji K."/>
            <person name="Ueda S."/>
            <person name="Waki K."/>
            <person name="Yamagata H."/>
            <person name="Yamamoto M."/>
            <person name="Yamamoto S."/>
            <person name="Yamane H."/>
            <person name="Yoshiki S."/>
            <person name="Yoshihara R."/>
            <person name="Yukawa K."/>
            <person name="Zhong H."/>
            <person name="Yano M."/>
            <person name="Yuan Q."/>
            <person name="Ouyang S."/>
            <person name="Liu J."/>
            <person name="Jones K.M."/>
            <person name="Gansberger K."/>
            <person name="Moffat K."/>
            <person name="Hill J."/>
            <person name="Bera J."/>
            <person name="Fadrosh D."/>
            <person name="Jin S."/>
            <person name="Johri S."/>
            <person name="Kim M."/>
            <person name="Overton L."/>
            <person name="Reardon M."/>
            <person name="Tsitrin T."/>
            <person name="Vuong H."/>
            <person name="Weaver B."/>
            <person name="Ciecko A."/>
            <person name="Tallon L."/>
            <person name="Jackson J."/>
            <person name="Pai G."/>
            <person name="Aken S.V."/>
            <person name="Utterback T."/>
            <person name="Reidmuller S."/>
            <person name="Feldblyum T."/>
            <person name="Hsiao J."/>
            <person name="Zismann V."/>
            <person name="Iobst S."/>
            <person name="de Vazeille A.R."/>
            <person name="Buell C.R."/>
            <person name="Ying K."/>
            <person name="Li Y."/>
            <person name="Lu T."/>
            <person name="Huang Y."/>
            <person name="Zhao Q."/>
            <person name="Feng Q."/>
            <person name="Zhang L."/>
            <person name="Zhu J."/>
            <person name="Weng Q."/>
            <person name="Mu J."/>
            <person name="Lu Y."/>
            <person name="Fan D."/>
            <person name="Liu Y."/>
            <person name="Guan J."/>
            <person name="Zhang Y."/>
            <person name="Yu S."/>
            <person name="Liu X."/>
            <person name="Zhang Y."/>
            <person name="Hong G."/>
            <person name="Han B."/>
            <person name="Choisne N."/>
            <person name="Demange N."/>
            <person name="Orjeda G."/>
            <person name="Samain S."/>
            <person name="Cattolico L."/>
            <person name="Pelletier E."/>
            <person name="Couloux A."/>
            <person name="Segurens B."/>
            <person name="Wincker P."/>
            <person name="D'Hont A."/>
            <person name="Scarpelli C."/>
            <person name="Weissenbach J."/>
            <person name="Salanoubat M."/>
            <person name="Quetier F."/>
            <person name="Yu Y."/>
            <person name="Kim H.R."/>
            <person name="Rambo T."/>
            <person name="Currie J."/>
            <person name="Collura K."/>
            <person name="Luo M."/>
            <person name="Yang T."/>
            <person name="Ammiraju J.S.S."/>
            <person name="Engler F."/>
            <person name="Soderlund C."/>
            <person name="Wing R.A."/>
            <person name="Palmer L.E."/>
            <person name="de la Bastide M."/>
            <person name="Spiegel L."/>
            <person name="Nascimento L."/>
            <person name="Zutavern T."/>
            <person name="O'Shaughnessy A."/>
            <person name="Dike S."/>
            <person name="Dedhia N."/>
            <person name="Preston R."/>
            <person name="Balija V."/>
            <person name="McCombie W.R."/>
            <person name="Chow T."/>
            <person name="Chen H."/>
            <person name="Chung M."/>
            <person name="Chen C."/>
            <person name="Shaw J."/>
            <person name="Wu H."/>
            <person name="Hsiao K."/>
            <person name="Chao Y."/>
            <person name="Chu M."/>
            <person name="Cheng C."/>
            <person name="Hour A."/>
            <person name="Lee P."/>
            <person name="Lin S."/>
            <person name="Lin Y."/>
            <person name="Liou J."/>
            <person name="Liu S."/>
            <person name="Hsing Y."/>
            <person name="Raghuvanshi S."/>
            <person name="Mohanty A."/>
            <person name="Bharti A.K."/>
            <person name="Gaur A."/>
            <person name="Gupta V."/>
            <person name="Kumar D."/>
            <person name="Ravi V."/>
            <person name="Vij S."/>
            <person name="Kapur A."/>
            <person name="Khurana P."/>
            <person name="Khurana P."/>
            <person name="Khurana J.P."/>
            <person name="Tyagi A.K."/>
            <person name="Gaikwad K."/>
            <person name="Singh A."/>
            <person name="Dalal V."/>
            <person name="Srivastava S."/>
            <person name="Dixit A."/>
            <person name="Pal A.K."/>
            <person name="Ghazi I.A."/>
            <person name="Yadav M."/>
            <person name="Pandit A."/>
            <person name="Bhargava A."/>
            <person name="Sureshbabu K."/>
            <person name="Batra K."/>
            <person name="Sharma T.R."/>
            <person name="Mohapatra T."/>
            <person name="Singh N.K."/>
            <person name="Messing J."/>
            <person name="Nelson A.B."/>
            <person name="Fuks G."/>
            <person name="Kavchok S."/>
            <person name="Keizer G."/>
            <person name="Linton E."/>
            <person name="Llaca V."/>
            <person name="Song R."/>
            <person name="Tanyolac B."/>
            <person name="Young S."/>
            <person name="Ho-Il K."/>
            <person name="Hahn J.H."/>
            <person name="Sangsakoo G."/>
            <person name="Vanavichit A."/>
            <person name="de Mattos Luiz.A.T."/>
            <person name="Zimmer P.D."/>
            <person name="Malone G."/>
            <person name="Dellagostin O."/>
            <person name="de Oliveira A.C."/>
            <person name="Bevan M."/>
            <person name="Bancroft I."/>
            <person name="Minx P."/>
            <person name="Cordum H."/>
            <person name="Wilson R."/>
            <person name="Cheng Z."/>
            <person name="Jin W."/>
            <person name="Jiang J."/>
            <person name="Leong S.A."/>
            <person name="Iwama H."/>
            <person name="Gojobori T."/>
            <person name="Itoh T."/>
            <person name="Niimura Y."/>
            <person name="Fujii Y."/>
            <person name="Habara T."/>
            <person name="Sakai H."/>
            <person name="Sato Y."/>
            <person name="Wilson G."/>
            <person name="Kumar K."/>
            <person name="McCouch S."/>
            <person name="Juretic N."/>
            <person name="Hoen D."/>
            <person name="Wright S."/>
            <person name="Bruskiewich R."/>
            <person name="Bureau T."/>
            <person name="Miyao A."/>
            <person name="Hirochika H."/>
            <person name="Nishikawa T."/>
            <person name="Kadowaki K."/>
            <person name="Sugiura M."/>
            <person name="Burr B."/>
            <person name="Sasaki T."/>
        </authorList>
    </citation>
    <scope>NUCLEOTIDE SEQUENCE [LARGE SCALE GENOMIC DNA]</scope>
    <source>
        <strain evidence="3">cv. Nipponbare</strain>
    </source>
</reference>
<gene>
    <name evidence="2" type="ORF">OSJNBa0032D15.6</name>
</gene>
<dbReference type="PANTHER" id="PTHR31635:SF196">
    <property type="entry name" value="REVERSE TRANSCRIPTASE DOMAIN-CONTAINING PROTEIN-RELATED"/>
    <property type="match status" value="1"/>
</dbReference>
<dbReference type="Pfam" id="PF00078">
    <property type="entry name" value="RVT_1"/>
    <property type="match status" value="1"/>
</dbReference>
<name>Q60EL0_ORYSJ</name>
<organism evidence="2 3">
    <name type="scientific">Oryza sativa subsp. japonica</name>
    <name type="common">Rice</name>
    <dbReference type="NCBI Taxonomy" id="39947"/>
    <lineage>
        <taxon>Eukaryota</taxon>
        <taxon>Viridiplantae</taxon>
        <taxon>Streptophyta</taxon>
        <taxon>Embryophyta</taxon>
        <taxon>Tracheophyta</taxon>
        <taxon>Spermatophyta</taxon>
        <taxon>Magnoliopsida</taxon>
        <taxon>Liliopsida</taxon>
        <taxon>Poales</taxon>
        <taxon>Poaceae</taxon>
        <taxon>BOP clade</taxon>
        <taxon>Oryzoideae</taxon>
        <taxon>Oryzeae</taxon>
        <taxon>Oryzinae</taxon>
        <taxon>Oryza</taxon>
        <taxon>Oryza sativa</taxon>
    </lineage>
</organism>
<dbReference type="AlphaFoldDB" id="Q60EL0"/>
<evidence type="ECO:0000313" key="2">
    <source>
        <dbReference type="EMBL" id="AAV31301.1"/>
    </source>
</evidence>
<accession>Q60EL0</accession>
<protein>
    <recommendedName>
        <fullName evidence="1">Reverse transcriptase domain-containing protein</fullName>
    </recommendedName>
</protein>
<sequence length="637" mass="72588">MLTCLISHTLIKQWLSHDWPHDRPSNLVASYPLTNLSSIAIFRLKLRRLARDLRRWSRFQVGDIKLQLAVAFEVIFQLEVAQESRLLSAEEQHLLSGLKTKVLGLAVLNKLRLRQCLRLTWLKEGDVNSKFFHIKANTRRRKNYIHSLQTPSGVAVSAQNKEEELFRFFKERLGTNFQRTLSLNWSLLQLPSLDLNELDEDITEEELKSIIFDLPPEKAPGPDGFIGAFFKTAWPTVKDDLLAAILSFMHLNTSQLAELNSAFICLIPKKDDATGADHFRPISLMHSFAKIITKILANRLAPRLNEMISQNQSAFVRKRAIHDNFLYVQNMVQMLHRSKKQSLFIKIDIAKAFDTVNWPYLLKVLRHFGFGHRWLSWISNLISTSSSQVLLNGSLGMRINHARGLRQGDPLSPMLFILAMEPFHRIIKAAESANVLAPIGVRSGRFRCSLYADDVAVFALPNPDDLNALSRIVSCVAQISGLHSNINKTEIFPISCNGIDMQQLLAGWPGQIKNFPCRYLGLQLHFRKLRKIDFLPLIDKIGARLPAWKGRFFTSAGHQTLVNSVLSAMPMHHLTVLHAPKWVFKRIDRFKRSFLWKGEDPDHSNPSDSLVNWQTVCKPKSLGGLGLPDLDRFSRAL</sequence>
<dbReference type="Proteomes" id="UP000000763">
    <property type="component" value="Chromosome 5"/>
</dbReference>
<dbReference type="EMBL" id="AC120989">
    <property type="protein sequence ID" value="AAV31301.1"/>
    <property type="molecule type" value="Genomic_DNA"/>
</dbReference>
<dbReference type="PANTHER" id="PTHR31635">
    <property type="entry name" value="REVERSE TRANSCRIPTASE DOMAIN-CONTAINING PROTEIN-RELATED"/>
    <property type="match status" value="1"/>
</dbReference>
<evidence type="ECO:0000259" key="1">
    <source>
        <dbReference type="PROSITE" id="PS50878"/>
    </source>
</evidence>
<dbReference type="PROSITE" id="PS50878">
    <property type="entry name" value="RT_POL"/>
    <property type="match status" value="1"/>
</dbReference>